<sequence length="153" mass="17335">MNNYESFFRNRRIERERWKPFKSVKVIYEKSRGSFPLSVCHSSHSTPALQFIETETTPLRSTSSSLPTYPSFRSCGASMLLRRSPKRTHRGNGGTEWLYGFWLPFSISPSQIGSLLSCRCLCQSSFGHCQCSASLGPSISSLSWPMRLSLPNE</sequence>
<reference evidence="1" key="1">
    <citation type="journal article" date="2023" name="Nat. Commun.">
        <title>Diploid and tetraploid genomes of Acorus and the evolution of monocots.</title>
        <authorList>
            <person name="Ma L."/>
            <person name="Liu K.W."/>
            <person name="Li Z."/>
            <person name="Hsiao Y.Y."/>
            <person name="Qi Y."/>
            <person name="Fu T."/>
            <person name="Tang G.D."/>
            <person name="Zhang D."/>
            <person name="Sun W.H."/>
            <person name="Liu D.K."/>
            <person name="Li Y."/>
            <person name="Chen G.Z."/>
            <person name="Liu X.D."/>
            <person name="Liao X.Y."/>
            <person name="Jiang Y.T."/>
            <person name="Yu X."/>
            <person name="Hao Y."/>
            <person name="Huang J."/>
            <person name="Zhao X.W."/>
            <person name="Ke S."/>
            <person name="Chen Y.Y."/>
            <person name="Wu W.L."/>
            <person name="Hsu J.L."/>
            <person name="Lin Y.F."/>
            <person name="Huang M.D."/>
            <person name="Li C.Y."/>
            <person name="Huang L."/>
            <person name="Wang Z.W."/>
            <person name="Zhao X."/>
            <person name="Zhong W.Y."/>
            <person name="Peng D.H."/>
            <person name="Ahmad S."/>
            <person name="Lan S."/>
            <person name="Zhang J.S."/>
            <person name="Tsai W.C."/>
            <person name="Van de Peer Y."/>
            <person name="Liu Z.J."/>
        </authorList>
    </citation>
    <scope>NUCLEOTIDE SEQUENCE</scope>
    <source>
        <strain evidence="1">CP</strain>
    </source>
</reference>
<proteinExistence type="predicted"/>
<gene>
    <name evidence="1" type="ORF">QJS10_CPB22g00823</name>
</gene>
<keyword evidence="2" id="KW-1185">Reference proteome</keyword>
<name>A0AAV9C2E4_ACOCL</name>
<organism evidence="1 2">
    <name type="scientific">Acorus calamus</name>
    <name type="common">Sweet flag</name>
    <dbReference type="NCBI Taxonomy" id="4465"/>
    <lineage>
        <taxon>Eukaryota</taxon>
        <taxon>Viridiplantae</taxon>
        <taxon>Streptophyta</taxon>
        <taxon>Embryophyta</taxon>
        <taxon>Tracheophyta</taxon>
        <taxon>Spermatophyta</taxon>
        <taxon>Magnoliopsida</taxon>
        <taxon>Liliopsida</taxon>
        <taxon>Acoraceae</taxon>
        <taxon>Acorus</taxon>
    </lineage>
</organism>
<dbReference type="EMBL" id="JAUJYO010000022">
    <property type="protein sequence ID" value="KAK1282469.1"/>
    <property type="molecule type" value="Genomic_DNA"/>
</dbReference>
<accession>A0AAV9C2E4</accession>
<dbReference type="Proteomes" id="UP001180020">
    <property type="component" value="Unassembled WGS sequence"/>
</dbReference>
<evidence type="ECO:0000313" key="1">
    <source>
        <dbReference type="EMBL" id="KAK1282469.1"/>
    </source>
</evidence>
<protein>
    <submittedName>
        <fullName evidence="1">Uncharacterized protein</fullName>
    </submittedName>
</protein>
<reference evidence="1" key="2">
    <citation type="submission" date="2023-06" db="EMBL/GenBank/DDBJ databases">
        <authorList>
            <person name="Ma L."/>
            <person name="Liu K.-W."/>
            <person name="Li Z."/>
            <person name="Hsiao Y.-Y."/>
            <person name="Qi Y."/>
            <person name="Fu T."/>
            <person name="Tang G."/>
            <person name="Zhang D."/>
            <person name="Sun W.-H."/>
            <person name="Liu D.-K."/>
            <person name="Li Y."/>
            <person name="Chen G.-Z."/>
            <person name="Liu X.-D."/>
            <person name="Liao X.-Y."/>
            <person name="Jiang Y.-T."/>
            <person name="Yu X."/>
            <person name="Hao Y."/>
            <person name="Huang J."/>
            <person name="Zhao X.-W."/>
            <person name="Ke S."/>
            <person name="Chen Y.-Y."/>
            <person name="Wu W.-L."/>
            <person name="Hsu J.-L."/>
            <person name="Lin Y.-F."/>
            <person name="Huang M.-D."/>
            <person name="Li C.-Y."/>
            <person name="Huang L."/>
            <person name="Wang Z.-W."/>
            <person name="Zhao X."/>
            <person name="Zhong W.-Y."/>
            <person name="Peng D.-H."/>
            <person name="Ahmad S."/>
            <person name="Lan S."/>
            <person name="Zhang J.-S."/>
            <person name="Tsai W.-C."/>
            <person name="Van De Peer Y."/>
            <person name="Liu Z.-J."/>
        </authorList>
    </citation>
    <scope>NUCLEOTIDE SEQUENCE</scope>
    <source>
        <strain evidence="1">CP</strain>
        <tissue evidence="1">Leaves</tissue>
    </source>
</reference>
<dbReference type="AlphaFoldDB" id="A0AAV9C2E4"/>
<comment type="caution">
    <text evidence="1">The sequence shown here is derived from an EMBL/GenBank/DDBJ whole genome shotgun (WGS) entry which is preliminary data.</text>
</comment>
<evidence type="ECO:0000313" key="2">
    <source>
        <dbReference type="Proteomes" id="UP001180020"/>
    </source>
</evidence>